<keyword evidence="1" id="KW-0560">Oxidoreductase</keyword>
<gene>
    <name evidence="3" type="ORF">EJN92_09255</name>
</gene>
<protein>
    <submittedName>
        <fullName evidence="3">FAD-binding oxidoreductase</fullName>
    </submittedName>
</protein>
<dbReference type="KEGG" id="upv:EJN92_09255"/>
<dbReference type="PANTHER" id="PTHR13847">
    <property type="entry name" value="SARCOSINE DEHYDROGENASE-RELATED"/>
    <property type="match status" value="1"/>
</dbReference>
<evidence type="ECO:0000259" key="2">
    <source>
        <dbReference type="Pfam" id="PF01266"/>
    </source>
</evidence>
<name>A0A3S9HJ96_9BURK</name>
<dbReference type="GO" id="GO:0005737">
    <property type="term" value="C:cytoplasm"/>
    <property type="evidence" value="ECO:0007669"/>
    <property type="project" value="TreeGrafter"/>
</dbReference>
<evidence type="ECO:0000313" key="4">
    <source>
        <dbReference type="Proteomes" id="UP000275663"/>
    </source>
</evidence>
<evidence type="ECO:0000256" key="1">
    <source>
        <dbReference type="ARBA" id="ARBA00023002"/>
    </source>
</evidence>
<organism evidence="3 4">
    <name type="scientific">Undibacterium parvum</name>
    <dbReference type="NCBI Taxonomy" id="401471"/>
    <lineage>
        <taxon>Bacteria</taxon>
        <taxon>Pseudomonadati</taxon>
        <taxon>Pseudomonadota</taxon>
        <taxon>Betaproteobacteria</taxon>
        <taxon>Burkholderiales</taxon>
        <taxon>Oxalobacteraceae</taxon>
        <taxon>Undibacterium</taxon>
    </lineage>
</organism>
<dbReference type="AlphaFoldDB" id="A0A3S9HJ96"/>
<dbReference type="Gene3D" id="3.30.9.10">
    <property type="entry name" value="D-Amino Acid Oxidase, subunit A, domain 2"/>
    <property type="match status" value="1"/>
</dbReference>
<dbReference type="InterPro" id="IPR006076">
    <property type="entry name" value="FAD-dep_OxRdtase"/>
</dbReference>
<accession>A0A3S9HJ96</accession>
<dbReference type="EMBL" id="CP034464">
    <property type="protein sequence ID" value="AZP12174.1"/>
    <property type="molecule type" value="Genomic_DNA"/>
</dbReference>
<proteinExistence type="predicted"/>
<sequence>MATQRINSYYSASINQVHHFPQLESDVEVDVVVIGAGFTGVAAALELAERGKKVALIEANKVGWGQSGRNGGQVTGSLSGEGAMRKQLSSFMSAAEADEFIWFLRWRGHDIIKNRIEKYGIACDLKFGHLHTAYKPSHVKELRAERDLAQRRGMGDQVELIEAKDMGQFLDTPLYHGGLYNKKNMHLHPLNLCIGEAQALVSLGGLIFEDSPVTNIVHGDRPEVHTAKGRVIAHQVLLAGDVYHKLEQKKLGGMIFPAAGGIITTAPLGSLAKQLNPKDVAVYDCRFVLDYYRMTADGRLLFGGGANYSGKESRDIAAELRPCVERTFPLLKGVEIEYEWSCNMGIVINRVPQLGKLSPNVWYAQGYSGHGVATSHIVGEIMANAMTGNSTRFDSFDQFKHIRVPLGDWFGNQLLALGMHYYLFMERFH</sequence>
<dbReference type="PANTHER" id="PTHR13847:SF249">
    <property type="entry name" value="OXIDOREDUCTASE-RELATED"/>
    <property type="match status" value="1"/>
</dbReference>
<dbReference type="InterPro" id="IPR036188">
    <property type="entry name" value="FAD/NAD-bd_sf"/>
</dbReference>
<dbReference type="RefSeq" id="WP_126127556.1">
    <property type="nucleotide sequence ID" value="NZ_CP034464.1"/>
</dbReference>
<dbReference type="Proteomes" id="UP000275663">
    <property type="component" value="Chromosome"/>
</dbReference>
<dbReference type="Gene3D" id="3.50.50.60">
    <property type="entry name" value="FAD/NAD(P)-binding domain"/>
    <property type="match status" value="1"/>
</dbReference>
<dbReference type="Pfam" id="PF01266">
    <property type="entry name" value="DAO"/>
    <property type="match status" value="1"/>
</dbReference>
<evidence type="ECO:0000313" key="3">
    <source>
        <dbReference type="EMBL" id="AZP12174.1"/>
    </source>
</evidence>
<feature type="domain" description="FAD dependent oxidoreductase" evidence="2">
    <location>
        <begin position="30"/>
        <end position="384"/>
    </location>
</feature>
<dbReference type="OrthoDB" id="9342835at2"/>
<dbReference type="SUPFAM" id="SSF51905">
    <property type="entry name" value="FAD/NAD(P)-binding domain"/>
    <property type="match status" value="1"/>
</dbReference>
<reference evidence="3 4" key="1">
    <citation type="journal article" date="2011" name="Int. J. Syst. Evol. Microbiol.">
        <title>Description of Undibacterium oligocarboniphilum sp. nov., isolated from purified water, and Undibacterium pigrum strain CCUG 49012 as the type strain of Undibacterium parvum sp. nov., and emended descriptions of the genus Undibacterium and the species Undibacterium pigrum.</title>
        <authorList>
            <person name="Eder W."/>
            <person name="Wanner G."/>
            <person name="Ludwig W."/>
            <person name="Busse H.J."/>
            <person name="Ziemke-Kageler F."/>
            <person name="Lang E."/>
        </authorList>
    </citation>
    <scope>NUCLEOTIDE SEQUENCE [LARGE SCALE GENOMIC DNA]</scope>
    <source>
        <strain evidence="3 4">DSM 23061</strain>
    </source>
</reference>
<dbReference type="GO" id="GO:0016491">
    <property type="term" value="F:oxidoreductase activity"/>
    <property type="evidence" value="ECO:0007669"/>
    <property type="project" value="UniProtKB-KW"/>
</dbReference>
<keyword evidence="4" id="KW-1185">Reference proteome</keyword>